<protein>
    <submittedName>
        <fullName evidence="2">Uncharacterized protein</fullName>
    </submittedName>
</protein>
<reference evidence="2 3" key="1">
    <citation type="submission" date="2024-04" db="EMBL/GenBank/DDBJ databases">
        <title>The reference genome of an endangered Asteraceae, Deinandra increscens subsp. villosa, native to the Central Coast of California.</title>
        <authorList>
            <person name="Guilliams M."/>
            <person name="Hasenstab-Lehman K."/>
            <person name="Meyer R."/>
            <person name="Mcevoy S."/>
        </authorList>
    </citation>
    <scope>NUCLEOTIDE SEQUENCE [LARGE SCALE GENOMIC DNA]</scope>
    <source>
        <tissue evidence="2">Leaf</tissue>
    </source>
</reference>
<name>A0AAP0C391_9ASTR</name>
<feature type="region of interest" description="Disordered" evidence="1">
    <location>
        <begin position="106"/>
        <end position="132"/>
    </location>
</feature>
<keyword evidence="3" id="KW-1185">Reference proteome</keyword>
<dbReference type="Proteomes" id="UP001408789">
    <property type="component" value="Unassembled WGS sequence"/>
</dbReference>
<sequence>MSYDDDYSPAPSGTFGRSNSIDYTTSYTTPHETASPNLSSVAVGNNSELHHFPAANSQRALLPPSVVALPPVLEDGFSDLVHQNNSQYDVTTDSNIAKSEAEVAAPTISGVAQRDPSNNGSGSGGGTETVNPVDYAGISLVGRRFKLVNPEAYYVEKDDPYN</sequence>
<gene>
    <name evidence="2" type="ORF">SSX86_033031</name>
</gene>
<feature type="region of interest" description="Disordered" evidence="1">
    <location>
        <begin position="1"/>
        <end position="42"/>
    </location>
</feature>
<evidence type="ECO:0000256" key="1">
    <source>
        <dbReference type="SAM" id="MobiDB-lite"/>
    </source>
</evidence>
<feature type="compositionally biased region" description="Polar residues" evidence="1">
    <location>
        <begin position="15"/>
        <end position="42"/>
    </location>
</feature>
<proteinExistence type="predicted"/>
<dbReference type="AlphaFoldDB" id="A0AAP0C391"/>
<accession>A0AAP0C391</accession>
<evidence type="ECO:0000313" key="3">
    <source>
        <dbReference type="Proteomes" id="UP001408789"/>
    </source>
</evidence>
<dbReference type="EMBL" id="JBCNJP010017428">
    <property type="protein sequence ID" value="KAK9048006.1"/>
    <property type="molecule type" value="Genomic_DNA"/>
</dbReference>
<evidence type="ECO:0000313" key="2">
    <source>
        <dbReference type="EMBL" id="KAK9048006.1"/>
    </source>
</evidence>
<organism evidence="2 3">
    <name type="scientific">Deinandra increscens subsp. villosa</name>
    <dbReference type="NCBI Taxonomy" id="3103831"/>
    <lineage>
        <taxon>Eukaryota</taxon>
        <taxon>Viridiplantae</taxon>
        <taxon>Streptophyta</taxon>
        <taxon>Embryophyta</taxon>
        <taxon>Tracheophyta</taxon>
        <taxon>Spermatophyta</taxon>
        <taxon>Magnoliopsida</taxon>
        <taxon>eudicotyledons</taxon>
        <taxon>Gunneridae</taxon>
        <taxon>Pentapetalae</taxon>
        <taxon>asterids</taxon>
        <taxon>campanulids</taxon>
        <taxon>Asterales</taxon>
        <taxon>Asteraceae</taxon>
        <taxon>Asteroideae</taxon>
        <taxon>Heliantheae alliance</taxon>
        <taxon>Madieae</taxon>
        <taxon>Madiinae</taxon>
        <taxon>Deinandra</taxon>
    </lineage>
</organism>
<comment type="caution">
    <text evidence="2">The sequence shown here is derived from an EMBL/GenBank/DDBJ whole genome shotgun (WGS) entry which is preliminary data.</text>
</comment>